<gene>
    <name evidence="4" type="ORF">BFJ72_g15236</name>
</gene>
<dbReference type="InterPro" id="IPR041670">
    <property type="entry name" value="Znf-CCHC_6"/>
</dbReference>
<sequence>MDPIGDSHGFPRDVLPPEGEFSSREELVRAINAWAAPRGYAFISQRSCKTTNGRVRVTFICDRGGGRAPSTSPKKRIRKTASRRTGCLFSVIAKESLCGTQWSLRHRPGPGFDQHNHEPSFHQVAHPVHRQLSRSDESTVHQLANAGIAPKEIRSYLRTTSDTLATQQDIYNCIARGKRDLAKGQSNIHALADQLNSEGFWSEIRLDEGGRVTAVLFAHPQSLEYLKLYPEVLLLDCTYKTNKYKMPLLDIVGIDACQRSFCIAFAFLSGEEENDFIWALKRLRHMYELHGVAIPSVILTDRCLACINAISSSSCFPEPALLLCLWHINKAVLTHCMPIFTRNKGSPKGQEEWKQFYDLWHEIVASPTEDIYNERLEKWKKHYLPMHVEEVGYILETWLDPHKQRFVKAWVHQHLHFEQFVTSRAEGIHQLIKSHLKHSQVDLFEAWRIIKLVLSNQLSELKANQAKQQITTPLDISGVLYGNIRGWISHEALRKVDGQRARLLKEIPACTGVFAKTLSLPCAHNLQPLLAQGLPLQLYHFHSHWHLQRSGTPQLIVEPRKLFDRLAANSTLPSSSTQREPSAFEAIEKASQPRALPKCSRCHNYGHKMTSKACPLRYEDLLEPPPPITTTTHTVTHTATRSVTRSLSPSSPSGVSVISEIVAYTTTHMTTHTTTHMVSPPTAKSAAITTPRVPVLQPDDPRAIFQRYKEAREAWYATLPQGGLKTNQQYRRAMGLPQRYSKAEYNWCLDYKQMGRRCRAGTNMREWTKEEMMSYLDWDKAEDESVEQNVRIEMAKQPFSRRRGMQDIWDAAERDLEVHYISSR</sequence>
<accession>A0A420RNA6</accession>
<evidence type="ECO:0000313" key="4">
    <source>
        <dbReference type="EMBL" id="RKL18508.1"/>
    </source>
</evidence>
<evidence type="ECO:0000256" key="1">
    <source>
        <dbReference type="SAM" id="MobiDB-lite"/>
    </source>
</evidence>
<dbReference type="EMBL" id="MRDB01000236">
    <property type="protein sequence ID" value="RKL18508.1"/>
    <property type="molecule type" value="Genomic_DNA"/>
</dbReference>
<proteinExistence type="predicted"/>
<feature type="compositionally biased region" description="Low complexity" evidence="1">
    <location>
        <begin position="629"/>
        <end position="651"/>
    </location>
</feature>
<evidence type="ECO:0000259" key="2">
    <source>
        <dbReference type="Pfam" id="PF10551"/>
    </source>
</evidence>
<dbReference type="Pfam" id="PF10551">
    <property type="entry name" value="MULE"/>
    <property type="match status" value="1"/>
</dbReference>
<evidence type="ECO:0000259" key="3">
    <source>
        <dbReference type="Pfam" id="PF15288"/>
    </source>
</evidence>
<evidence type="ECO:0008006" key="6">
    <source>
        <dbReference type="Google" id="ProtNLM"/>
    </source>
</evidence>
<dbReference type="InterPro" id="IPR052579">
    <property type="entry name" value="Zinc_finger_SWIM"/>
</dbReference>
<name>A0A420RNA6_GIBIN</name>
<organism evidence="4 5">
    <name type="scientific">Gibberella intermedia</name>
    <name type="common">Bulb rot disease fungus</name>
    <name type="synonym">Fusarium proliferatum</name>
    <dbReference type="NCBI Taxonomy" id="948311"/>
    <lineage>
        <taxon>Eukaryota</taxon>
        <taxon>Fungi</taxon>
        <taxon>Dikarya</taxon>
        <taxon>Ascomycota</taxon>
        <taxon>Pezizomycotina</taxon>
        <taxon>Sordariomycetes</taxon>
        <taxon>Hypocreomycetidae</taxon>
        <taxon>Hypocreales</taxon>
        <taxon>Nectriaceae</taxon>
        <taxon>Fusarium</taxon>
        <taxon>Fusarium fujikuroi species complex</taxon>
    </lineage>
</organism>
<reference evidence="4 5" key="1">
    <citation type="journal article" date="2018" name="Sci. Rep.">
        <title>Characterisation of pathogen-specific regions and novel effector candidates in Fusarium oxysporum f. sp. cepae.</title>
        <authorList>
            <person name="Armitage A.D."/>
            <person name="Taylor A."/>
            <person name="Sobczyk M.K."/>
            <person name="Baxter L."/>
            <person name="Greenfield B.P."/>
            <person name="Bates H.J."/>
            <person name="Wilson F."/>
            <person name="Jackson A.C."/>
            <person name="Ott S."/>
            <person name="Harrison R.J."/>
            <person name="Clarkson J.P."/>
        </authorList>
    </citation>
    <scope>NUCLEOTIDE SEQUENCE [LARGE SCALE GENOMIC DNA]</scope>
    <source>
        <strain evidence="4 5">Fp_A8</strain>
    </source>
</reference>
<feature type="region of interest" description="Disordered" evidence="1">
    <location>
        <begin position="625"/>
        <end position="651"/>
    </location>
</feature>
<dbReference type="Proteomes" id="UP000283569">
    <property type="component" value="Unassembled WGS sequence"/>
</dbReference>
<dbReference type="AlphaFoldDB" id="A0A420RNA6"/>
<dbReference type="Pfam" id="PF15288">
    <property type="entry name" value="zf-CCHC_6"/>
    <property type="match status" value="1"/>
</dbReference>
<feature type="domain" description="MULE transposase" evidence="2">
    <location>
        <begin position="232"/>
        <end position="330"/>
    </location>
</feature>
<protein>
    <recommendedName>
        <fullName evidence="6">MULE transposase domain-containing protein</fullName>
    </recommendedName>
</protein>
<evidence type="ECO:0000313" key="5">
    <source>
        <dbReference type="Proteomes" id="UP000283569"/>
    </source>
</evidence>
<dbReference type="InterPro" id="IPR018289">
    <property type="entry name" value="MULE_transposase_dom"/>
</dbReference>
<comment type="caution">
    <text evidence="4">The sequence shown here is derived from an EMBL/GenBank/DDBJ whole genome shotgun (WGS) entry which is preliminary data.</text>
</comment>
<dbReference type="PANTHER" id="PTHR31569:SF4">
    <property type="entry name" value="SWIM-TYPE DOMAIN-CONTAINING PROTEIN"/>
    <property type="match status" value="1"/>
</dbReference>
<feature type="domain" description="Zinc knuckle" evidence="3">
    <location>
        <begin position="598"/>
        <end position="629"/>
    </location>
</feature>
<dbReference type="PANTHER" id="PTHR31569">
    <property type="entry name" value="SWIM-TYPE DOMAIN-CONTAINING PROTEIN"/>
    <property type="match status" value="1"/>
</dbReference>